<feature type="signal peptide" evidence="1">
    <location>
        <begin position="1"/>
        <end position="18"/>
    </location>
</feature>
<dbReference type="PANTHER" id="PTHR35121">
    <property type="entry name" value="HOMEODOMAIN PROTEIN 8, PUTATIVE-RELATED"/>
    <property type="match status" value="1"/>
</dbReference>
<reference evidence="2" key="1">
    <citation type="submission" date="2019-09" db="EMBL/GenBank/DDBJ databases">
        <title>Draft genome information of white flower Hibiscus syriacus.</title>
        <authorList>
            <person name="Kim Y.-M."/>
        </authorList>
    </citation>
    <scope>NUCLEOTIDE SEQUENCE [LARGE SCALE GENOMIC DNA]</scope>
    <source>
        <strain evidence="2">YM2019G1</strain>
    </source>
</reference>
<dbReference type="PANTHER" id="PTHR35121:SF4">
    <property type="entry name" value="SWIM-TYPE DOMAIN-CONTAINING PROTEIN"/>
    <property type="match status" value="1"/>
</dbReference>
<dbReference type="AlphaFoldDB" id="A0A6A3CQM7"/>
<evidence type="ECO:0008006" key="4">
    <source>
        <dbReference type="Google" id="ProtNLM"/>
    </source>
</evidence>
<evidence type="ECO:0000256" key="1">
    <source>
        <dbReference type="SAM" id="SignalP"/>
    </source>
</evidence>
<keyword evidence="3" id="KW-1185">Reference proteome</keyword>
<name>A0A6A3CQM7_HIBSY</name>
<sequence length="114" mass="12691">MAARATAGMMMLWCVLEGSLVMHEIEVERRPYHRNCSCALHNLKGLACSSGCSRARNVAFSKKKTWRNDCSLSMANSQFSCRSSLVVGRSVESMESKTSMGFSFVHGEKKISEF</sequence>
<comment type="caution">
    <text evidence="2">The sequence shown here is derived from an EMBL/GenBank/DDBJ whole genome shotgun (WGS) entry which is preliminary data.</text>
</comment>
<dbReference type="Proteomes" id="UP000436088">
    <property type="component" value="Unassembled WGS sequence"/>
</dbReference>
<dbReference type="EMBL" id="VEPZ02000201">
    <property type="protein sequence ID" value="KAE8730774.1"/>
    <property type="molecule type" value="Genomic_DNA"/>
</dbReference>
<evidence type="ECO:0000313" key="2">
    <source>
        <dbReference type="EMBL" id="KAE8730774.1"/>
    </source>
</evidence>
<gene>
    <name evidence="2" type="ORF">F3Y22_tig00002880pilonHSYRG00067</name>
</gene>
<protein>
    <recommendedName>
        <fullName evidence="4">Secreted protein</fullName>
    </recommendedName>
</protein>
<organism evidence="2 3">
    <name type="scientific">Hibiscus syriacus</name>
    <name type="common">Rose of Sharon</name>
    <dbReference type="NCBI Taxonomy" id="106335"/>
    <lineage>
        <taxon>Eukaryota</taxon>
        <taxon>Viridiplantae</taxon>
        <taxon>Streptophyta</taxon>
        <taxon>Embryophyta</taxon>
        <taxon>Tracheophyta</taxon>
        <taxon>Spermatophyta</taxon>
        <taxon>Magnoliopsida</taxon>
        <taxon>eudicotyledons</taxon>
        <taxon>Gunneridae</taxon>
        <taxon>Pentapetalae</taxon>
        <taxon>rosids</taxon>
        <taxon>malvids</taxon>
        <taxon>Malvales</taxon>
        <taxon>Malvaceae</taxon>
        <taxon>Malvoideae</taxon>
        <taxon>Hibiscus</taxon>
    </lineage>
</organism>
<keyword evidence="1" id="KW-0732">Signal</keyword>
<accession>A0A6A3CQM7</accession>
<feature type="chain" id="PRO_5025484124" description="Secreted protein" evidence="1">
    <location>
        <begin position="19"/>
        <end position="114"/>
    </location>
</feature>
<evidence type="ECO:0000313" key="3">
    <source>
        <dbReference type="Proteomes" id="UP000436088"/>
    </source>
</evidence>
<proteinExistence type="predicted"/>